<dbReference type="HOGENOM" id="CLU_817176_0_0_1"/>
<dbReference type="EnsemblMetazoa" id="tetur26g00780.1">
    <property type="protein sequence ID" value="tetur26g00780.1"/>
    <property type="gene ID" value="tetur26g00780"/>
</dbReference>
<feature type="transmembrane region" description="Helical" evidence="1">
    <location>
        <begin position="214"/>
        <end position="231"/>
    </location>
</feature>
<feature type="transmembrane region" description="Helical" evidence="1">
    <location>
        <begin position="181"/>
        <end position="202"/>
    </location>
</feature>
<dbReference type="Proteomes" id="UP000015104">
    <property type="component" value="Unassembled WGS sequence"/>
</dbReference>
<dbReference type="EMBL" id="CAEY01000696">
    <property type="status" value="NOT_ANNOTATED_CDS"/>
    <property type="molecule type" value="Genomic_DNA"/>
</dbReference>
<name>T1KXN3_TETUR</name>
<dbReference type="KEGG" id="tut:107368331"/>
<organism evidence="2 3">
    <name type="scientific">Tetranychus urticae</name>
    <name type="common">Two-spotted spider mite</name>
    <dbReference type="NCBI Taxonomy" id="32264"/>
    <lineage>
        <taxon>Eukaryota</taxon>
        <taxon>Metazoa</taxon>
        <taxon>Ecdysozoa</taxon>
        <taxon>Arthropoda</taxon>
        <taxon>Chelicerata</taxon>
        <taxon>Arachnida</taxon>
        <taxon>Acari</taxon>
        <taxon>Acariformes</taxon>
        <taxon>Trombidiformes</taxon>
        <taxon>Prostigmata</taxon>
        <taxon>Eleutherengona</taxon>
        <taxon>Raphignathae</taxon>
        <taxon>Tetranychoidea</taxon>
        <taxon>Tetranychidae</taxon>
        <taxon>Tetranychus</taxon>
    </lineage>
</organism>
<keyword evidence="3" id="KW-1185">Reference proteome</keyword>
<protein>
    <submittedName>
        <fullName evidence="2">Uncharacterized protein</fullName>
    </submittedName>
</protein>
<reference evidence="3" key="1">
    <citation type="submission" date="2011-08" db="EMBL/GenBank/DDBJ databases">
        <authorList>
            <person name="Rombauts S."/>
        </authorList>
    </citation>
    <scope>NUCLEOTIDE SEQUENCE</scope>
    <source>
        <strain evidence="3">London</strain>
    </source>
</reference>
<accession>T1KXN3</accession>
<proteinExistence type="predicted"/>
<keyword evidence="1" id="KW-1133">Transmembrane helix</keyword>
<reference evidence="2" key="2">
    <citation type="submission" date="2015-06" db="UniProtKB">
        <authorList>
            <consortium name="EnsemblMetazoa"/>
        </authorList>
    </citation>
    <scope>IDENTIFICATION</scope>
</reference>
<evidence type="ECO:0000313" key="3">
    <source>
        <dbReference type="Proteomes" id="UP000015104"/>
    </source>
</evidence>
<evidence type="ECO:0000256" key="1">
    <source>
        <dbReference type="SAM" id="Phobius"/>
    </source>
</evidence>
<gene>
    <name evidence="2" type="primary">107368331</name>
</gene>
<evidence type="ECO:0000313" key="2">
    <source>
        <dbReference type="EnsemblMetazoa" id="tetur26g00780.1"/>
    </source>
</evidence>
<dbReference type="OrthoDB" id="10439491at2759"/>
<keyword evidence="1" id="KW-0472">Membrane</keyword>
<keyword evidence="1" id="KW-0812">Transmembrane</keyword>
<dbReference type="AlphaFoldDB" id="T1KXN3"/>
<sequence>MTSGFANVLNRLRVPVVIAATGAYYGLDIYKSKSAKNTLVEIKLDGGTIPGITSPTPSIQPPLQEIIDEVKSKLNLPKIKKDALNFYGTPFPIPQIHGFYSSYSQIDVFLPDYLNLTNSEQLTGTAIRNLVKLLGYDCDTLTKEDWLTPDGVSLINSFFLSKRAKKFLVTQTSYSNFNYEYFFKHLIFGLTFTAGLAALGLIEERMKGTAAAKLVVTLFMLVPVISVYFIMSNHAKMICESKGIAQAVSRNMLSPRELHKLKDADVIDEEMLLGGIEYYTKLSQREKALLRLFNTGFSLSGMVDQDGEPLKLFVADLPKKEVIALLEKVHSLMDEKSSAK</sequence>
<dbReference type="OMA" id="LTWREMI"/>